<dbReference type="SUPFAM" id="SSF52317">
    <property type="entry name" value="Class I glutamine amidotransferase-like"/>
    <property type="match status" value="1"/>
</dbReference>
<comment type="caution">
    <text evidence="2">The sequence shown here is derived from an EMBL/GenBank/DDBJ whole genome shotgun (WGS) entry which is preliminary data.</text>
</comment>
<proteinExistence type="predicted"/>
<protein>
    <submittedName>
        <fullName evidence="2">N,N-dimethylformamidase</fullName>
    </submittedName>
</protein>
<evidence type="ECO:0000259" key="1">
    <source>
        <dbReference type="Pfam" id="PF20254"/>
    </source>
</evidence>
<evidence type="ECO:0000313" key="3">
    <source>
        <dbReference type="Proteomes" id="UP000249577"/>
    </source>
</evidence>
<dbReference type="Gene3D" id="2.60.120.200">
    <property type="match status" value="1"/>
</dbReference>
<gene>
    <name evidence="2" type="ORF">DI565_19760</name>
</gene>
<dbReference type="Pfam" id="PF20254">
    <property type="entry name" value="DMFA2_C"/>
    <property type="match status" value="1"/>
</dbReference>
<dbReference type="Pfam" id="PF13385">
    <property type="entry name" value="Laminin_G_3"/>
    <property type="match status" value="1"/>
</dbReference>
<name>A0A2W5K4U2_ANCNO</name>
<dbReference type="SUPFAM" id="SSF49899">
    <property type="entry name" value="Concanavalin A-like lectins/glucanases"/>
    <property type="match status" value="1"/>
</dbReference>
<dbReference type="InterPro" id="IPR013320">
    <property type="entry name" value="ConA-like_dom_sf"/>
</dbReference>
<feature type="domain" description="N,N-dimethylformamidase beta subunit-like C-terminal" evidence="1">
    <location>
        <begin position="308"/>
        <end position="739"/>
    </location>
</feature>
<reference evidence="2 3" key="1">
    <citation type="submission" date="2017-08" db="EMBL/GenBank/DDBJ databases">
        <title>Infants hospitalized years apart are colonized by the same room-sourced microbial strains.</title>
        <authorList>
            <person name="Brooks B."/>
            <person name="Olm M.R."/>
            <person name="Firek B.A."/>
            <person name="Baker R."/>
            <person name="Thomas B.C."/>
            <person name="Morowitz M.J."/>
            <person name="Banfield J.F."/>
        </authorList>
    </citation>
    <scope>NUCLEOTIDE SEQUENCE [LARGE SCALE GENOMIC DNA]</scope>
    <source>
        <strain evidence="2">S2_005_003_R2_43</strain>
    </source>
</reference>
<dbReference type="InterPro" id="IPR029062">
    <property type="entry name" value="Class_I_gatase-like"/>
</dbReference>
<evidence type="ECO:0000313" key="2">
    <source>
        <dbReference type="EMBL" id="PZQ10554.1"/>
    </source>
</evidence>
<dbReference type="InterPro" id="IPR046540">
    <property type="entry name" value="DMFA2_C"/>
</dbReference>
<accession>A0A2W5K4U2</accession>
<organism evidence="2 3">
    <name type="scientific">Ancylobacter novellus</name>
    <name type="common">Thiobacillus novellus</name>
    <dbReference type="NCBI Taxonomy" id="921"/>
    <lineage>
        <taxon>Bacteria</taxon>
        <taxon>Pseudomonadati</taxon>
        <taxon>Pseudomonadota</taxon>
        <taxon>Alphaproteobacteria</taxon>
        <taxon>Hyphomicrobiales</taxon>
        <taxon>Xanthobacteraceae</taxon>
        <taxon>Ancylobacter</taxon>
    </lineage>
</organism>
<sequence>MAQVKLFGYADRISVKPGETIDIHVSADGTDVAEAKLVRLIHGDEHPDGPGFIEEEVDCEADGAWAVRKQYAQVGSFLKVSDPENRLALDGPITLFAFIYPGIPDAGLRQCMLARWNNDRNYGYSLGINQRGHLEFWVGQGDEVDYVQAEAPLLEKIWYFVAASYDPVTGRTEIYQESVANRYNSLLGKVCPIEYSSHVVETFRFRPKHLPETPFLIAGSQDFHETRGAFVSETYCGKIDRPGVYGRALTRAELDDLRDGKLPKPDGLTAYWDTTADYTDRGVGDRVTDVGPYGLHAQGCNRPVRAQTGWNWNGRNDCFRLAPEEYGGVEFHYDQMVSSDWENTRTVRLPETLRSGCYAIRLRAGPGVGLAEEYVVFFVRPKTPKGKVALLFPTATYLAYANEHLSFDAQIIQPMTGQPPIVTDIDIEMYKNWEFGMSTYDSWADGNGVCYSSYRRPILNMRPKARMSSMGVTWAFPADLSILAWLEKKNYDYEVLTDEDLHRDGLEALKPYSCVLTGTHPEYTSERMLDAIEDYVADGGRFIYMGGNGFYWNVAFREEEPWIMEVRKLDSGMRAWQARPGEHYLATTGQKSGLWKNLGRPPQKSVGVGFIGEGFETSRPFRRMPDSYHRTVSWMFAGIEGEIVGDFGLAYGGAAGLELDRYDLSLGTPPHARIVASSGGHSDNYMLSIEEILYPYPGLAGSQDYRLRADLVYFTSKNAGAVFSTGSIAFAQSLPINGFENNISQLLGNIVDAFIKPGALPGSLWVNEEKQWK</sequence>
<dbReference type="AlphaFoldDB" id="A0A2W5K4U2"/>
<dbReference type="EMBL" id="QFPN01000015">
    <property type="protein sequence ID" value="PZQ10554.1"/>
    <property type="molecule type" value="Genomic_DNA"/>
</dbReference>
<dbReference type="Proteomes" id="UP000249577">
    <property type="component" value="Unassembled WGS sequence"/>
</dbReference>